<accession>A0ABS9UP26</accession>
<name>A0ABS9UP26_9BACT</name>
<comment type="caution">
    <text evidence="2">The sequence shown here is derived from an EMBL/GenBank/DDBJ whole genome shotgun (WGS) entry which is preliminary data.</text>
</comment>
<reference evidence="2" key="1">
    <citation type="submission" date="2022-03" db="EMBL/GenBank/DDBJ databases">
        <title>De novo assembled genomes of Belliella spp. (Cyclobacteriaceae) strains.</title>
        <authorList>
            <person name="Szabo A."/>
            <person name="Korponai K."/>
            <person name="Felfoldi T."/>
        </authorList>
    </citation>
    <scope>NUCLEOTIDE SEQUENCE</scope>
    <source>
        <strain evidence="2">DSM 107340</strain>
    </source>
</reference>
<keyword evidence="3" id="KW-1185">Reference proteome</keyword>
<keyword evidence="1" id="KW-0732">Signal</keyword>
<feature type="chain" id="PRO_5045601721" description="CHRD domain-containing protein" evidence="1">
    <location>
        <begin position="21"/>
        <end position="155"/>
    </location>
</feature>
<dbReference type="EMBL" id="JAKZGS010000007">
    <property type="protein sequence ID" value="MCH7398382.1"/>
    <property type="molecule type" value="Genomic_DNA"/>
</dbReference>
<dbReference type="Proteomes" id="UP001165488">
    <property type="component" value="Unassembled WGS sequence"/>
</dbReference>
<evidence type="ECO:0000313" key="2">
    <source>
        <dbReference type="EMBL" id="MCH7398382.1"/>
    </source>
</evidence>
<dbReference type="RefSeq" id="WP_241274896.1">
    <property type="nucleotide sequence ID" value="NZ_JAKZGS010000007.1"/>
</dbReference>
<evidence type="ECO:0000256" key="1">
    <source>
        <dbReference type="SAM" id="SignalP"/>
    </source>
</evidence>
<protein>
    <recommendedName>
        <fullName evidence="4">CHRD domain-containing protein</fullName>
    </recommendedName>
</protein>
<organism evidence="2 3">
    <name type="scientific">Belliella calami</name>
    <dbReference type="NCBI Taxonomy" id="2923436"/>
    <lineage>
        <taxon>Bacteria</taxon>
        <taxon>Pseudomonadati</taxon>
        <taxon>Bacteroidota</taxon>
        <taxon>Cytophagia</taxon>
        <taxon>Cytophagales</taxon>
        <taxon>Cyclobacteriaceae</taxon>
        <taxon>Belliella</taxon>
    </lineage>
</organism>
<evidence type="ECO:0008006" key="4">
    <source>
        <dbReference type="Google" id="ProtNLM"/>
    </source>
</evidence>
<feature type="signal peptide" evidence="1">
    <location>
        <begin position="1"/>
        <end position="20"/>
    </location>
</feature>
<sequence>MKTYPKLFVTALFTMILAFGCSEDKEEMPDPNFINATITVNNVATSAYVFTAIEGAGASASLNMENTALTLKIGSRYAINNEAGRPHPFLIMGIGNTTLLAQNDVVGTFESNPAVNFVATDSTMIFTLTSEMATQIAPYMCGRHAAMTGNINAVD</sequence>
<proteinExistence type="predicted"/>
<dbReference type="PROSITE" id="PS51257">
    <property type="entry name" value="PROKAR_LIPOPROTEIN"/>
    <property type="match status" value="1"/>
</dbReference>
<evidence type="ECO:0000313" key="3">
    <source>
        <dbReference type="Proteomes" id="UP001165488"/>
    </source>
</evidence>
<gene>
    <name evidence="2" type="ORF">MM236_10295</name>
</gene>